<proteinExistence type="predicted"/>
<evidence type="ECO:0000313" key="1">
    <source>
        <dbReference type="EMBL" id="MDT0263499.1"/>
    </source>
</evidence>
<dbReference type="EMBL" id="JAVREH010000041">
    <property type="protein sequence ID" value="MDT0263499.1"/>
    <property type="molecule type" value="Genomic_DNA"/>
</dbReference>
<dbReference type="RefSeq" id="WP_311424645.1">
    <property type="nucleotide sequence ID" value="NZ_JAVREH010000041.1"/>
</dbReference>
<name>A0ABU2JFN3_9ACTN</name>
<gene>
    <name evidence="1" type="ORF">RM423_19125</name>
</gene>
<reference evidence="2" key="1">
    <citation type="submission" date="2023-07" db="EMBL/GenBank/DDBJ databases">
        <title>30 novel species of actinomycetes from the DSMZ collection.</title>
        <authorList>
            <person name="Nouioui I."/>
        </authorList>
    </citation>
    <scope>NUCLEOTIDE SEQUENCE [LARGE SCALE GENOMIC DNA]</scope>
    <source>
        <strain evidence="2">DSM 44399</strain>
    </source>
</reference>
<dbReference type="Proteomes" id="UP001183176">
    <property type="component" value="Unassembled WGS sequence"/>
</dbReference>
<organism evidence="1 2">
    <name type="scientific">Jatrophihabitans lederbergiae</name>
    <dbReference type="NCBI Taxonomy" id="3075547"/>
    <lineage>
        <taxon>Bacteria</taxon>
        <taxon>Bacillati</taxon>
        <taxon>Actinomycetota</taxon>
        <taxon>Actinomycetes</taxon>
        <taxon>Jatrophihabitantales</taxon>
        <taxon>Jatrophihabitantaceae</taxon>
        <taxon>Jatrophihabitans</taxon>
    </lineage>
</organism>
<comment type="caution">
    <text evidence="1">The sequence shown here is derived from an EMBL/GenBank/DDBJ whole genome shotgun (WGS) entry which is preliminary data.</text>
</comment>
<evidence type="ECO:0000313" key="2">
    <source>
        <dbReference type="Proteomes" id="UP001183176"/>
    </source>
</evidence>
<protein>
    <submittedName>
        <fullName evidence="1">Uncharacterized protein</fullName>
    </submittedName>
</protein>
<sequence length="125" mass="12913">MLDSQGDQQQVYAAHLDTDEQQLQVLKLSQAVDDTAWATARTGALVTSDSTDNTIVVVTGPLFRGCPTSVTPAGANNAPAQPGPNYLGRINLNTGMVSSVPTTGDSLKPGGLIFLGASGFGHDDQ</sequence>
<accession>A0ABU2JFN3</accession>
<keyword evidence="2" id="KW-1185">Reference proteome</keyword>